<comment type="caution">
    <text evidence="2">The sequence shown here is derived from an EMBL/GenBank/DDBJ whole genome shotgun (WGS) entry which is preliminary data.</text>
</comment>
<feature type="chain" id="PRO_5043967618" evidence="1">
    <location>
        <begin position="24"/>
        <end position="75"/>
    </location>
</feature>
<feature type="signal peptide" evidence="1">
    <location>
        <begin position="1"/>
        <end position="23"/>
    </location>
</feature>
<keyword evidence="1" id="KW-0732">Signal</keyword>
<organism evidence="2 3">
    <name type="scientific">Solanum pinnatisectum</name>
    <name type="common">tansyleaf nightshade</name>
    <dbReference type="NCBI Taxonomy" id="50273"/>
    <lineage>
        <taxon>Eukaryota</taxon>
        <taxon>Viridiplantae</taxon>
        <taxon>Streptophyta</taxon>
        <taxon>Embryophyta</taxon>
        <taxon>Tracheophyta</taxon>
        <taxon>Spermatophyta</taxon>
        <taxon>Magnoliopsida</taxon>
        <taxon>eudicotyledons</taxon>
        <taxon>Gunneridae</taxon>
        <taxon>Pentapetalae</taxon>
        <taxon>asterids</taxon>
        <taxon>lamiids</taxon>
        <taxon>Solanales</taxon>
        <taxon>Solanaceae</taxon>
        <taxon>Solanoideae</taxon>
        <taxon>Solaneae</taxon>
        <taxon>Solanum</taxon>
    </lineage>
</organism>
<name>A0AAV9KHT3_9SOLN</name>
<evidence type="ECO:0000313" key="3">
    <source>
        <dbReference type="Proteomes" id="UP001311915"/>
    </source>
</evidence>
<keyword evidence="3" id="KW-1185">Reference proteome</keyword>
<sequence>MAITKHLFFFTLLVFITFPSYECEEVINEDGILMAPGWCLKSPIKAGDWCCWTTYNCFDNYETCRHKCPPYPPRD</sequence>
<dbReference type="EMBL" id="JAWPEI010000010">
    <property type="protein sequence ID" value="KAK4712829.1"/>
    <property type="molecule type" value="Genomic_DNA"/>
</dbReference>
<dbReference type="Proteomes" id="UP001311915">
    <property type="component" value="Unassembled WGS sequence"/>
</dbReference>
<evidence type="ECO:0000256" key="1">
    <source>
        <dbReference type="SAM" id="SignalP"/>
    </source>
</evidence>
<dbReference type="AlphaFoldDB" id="A0AAV9KHT3"/>
<proteinExistence type="predicted"/>
<gene>
    <name evidence="2" type="ORF">R3W88_018736</name>
</gene>
<accession>A0AAV9KHT3</accession>
<protein>
    <submittedName>
        <fullName evidence="2">Uncharacterized protein</fullName>
    </submittedName>
</protein>
<reference evidence="2 3" key="1">
    <citation type="submission" date="2023-10" db="EMBL/GenBank/DDBJ databases">
        <title>Genome-Wide Identification Analysis in wild type Solanum Pinnatisectum Reveals Some Genes Defensing Phytophthora Infestans.</title>
        <authorList>
            <person name="Sun C."/>
        </authorList>
    </citation>
    <scope>NUCLEOTIDE SEQUENCE [LARGE SCALE GENOMIC DNA]</scope>
    <source>
        <strain evidence="2">LQN</strain>
        <tissue evidence="2">Leaf</tissue>
    </source>
</reference>
<evidence type="ECO:0000313" key="2">
    <source>
        <dbReference type="EMBL" id="KAK4712829.1"/>
    </source>
</evidence>